<dbReference type="EMBL" id="LR824539">
    <property type="protein sequence ID" value="CAH1646484.1"/>
    <property type="molecule type" value="Genomic_DNA"/>
</dbReference>
<protein>
    <submittedName>
        <fullName evidence="1">Uncharacterized protein</fullName>
    </submittedName>
</protein>
<sequence>MHTFSLLGIRGLRIVGDSGIKEIVQIMVMVNKIGPPVTSLTRRNTTQALLHVGFQ</sequence>
<evidence type="ECO:0000313" key="1">
    <source>
        <dbReference type="EMBL" id="CAH1646484.1"/>
    </source>
</evidence>
<dbReference type="AlphaFoldDB" id="A0A9P0IFU6"/>
<reference evidence="1" key="1">
    <citation type="submission" date="2022-02" db="EMBL/GenBank/DDBJ databases">
        <authorList>
            <person name="King R."/>
        </authorList>
    </citation>
    <scope>NUCLEOTIDE SEQUENCE</scope>
</reference>
<name>A0A9P0IFU6_SPOLI</name>
<keyword evidence="2" id="KW-1185">Reference proteome</keyword>
<dbReference type="Proteomes" id="UP001153321">
    <property type="component" value="Chromosome 8"/>
</dbReference>
<gene>
    <name evidence="1" type="ORF">SPLIT_LOCUS11836</name>
</gene>
<evidence type="ECO:0000313" key="2">
    <source>
        <dbReference type="Proteomes" id="UP001153321"/>
    </source>
</evidence>
<proteinExistence type="predicted"/>
<accession>A0A9P0IFU6</accession>
<organism evidence="1 2">
    <name type="scientific">Spodoptera littoralis</name>
    <name type="common">Egyptian cotton leafworm</name>
    <dbReference type="NCBI Taxonomy" id="7109"/>
    <lineage>
        <taxon>Eukaryota</taxon>
        <taxon>Metazoa</taxon>
        <taxon>Ecdysozoa</taxon>
        <taxon>Arthropoda</taxon>
        <taxon>Hexapoda</taxon>
        <taxon>Insecta</taxon>
        <taxon>Pterygota</taxon>
        <taxon>Neoptera</taxon>
        <taxon>Endopterygota</taxon>
        <taxon>Lepidoptera</taxon>
        <taxon>Glossata</taxon>
        <taxon>Ditrysia</taxon>
        <taxon>Noctuoidea</taxon>
        <taxon>Noctuidae</taxon>
        <taxon>Amphipyrinae</taxon>
        <taxon>Spodoptera</taxon>
    </lineage>
</organism>